<reference evidence="1 2" key="1">
    <citation type="submission" date="2016-03" db="EMBL/GenBank/DDBJ databases">
        <title>EvidentialGene: Evidence-directed Construction of Genes on Genomes.</title>
        <authorList>
            <person name="Gilbert D.G."/>
            <person name="Choi J.-H."/>
            <person name="Mockaitis K."/>
            <person name="Colbourne J."/>
            <person name="Pfrender M."/>
        </authorList>
    </citation>
    <scope>NUCLEOTIDE SEQUENCE [LARGE SCALE GENOMIC DNA]</scope>
    <source>
        <strain evidence="1 2">Xinb3</strain>
        <tissue evidence="1">Complete organism</tissue>
    </source>
</reference>
<comment type="caution">
    <text evidence="1">The sequence shown here is derived from an EMBL/GenBank/DDBJ whole genome shotgun (WGS) entry which is preliminary data.</text>
</comment>
<dbReference type="EMBL" id="LRGB01000115">
    <property type="protein sequence ID" value="KZS20763.1"/>
    <property type="molecule type" value="Genomic_DNA"/>
</dbReference>
<gene>
    <name evidence="1" type="ORF">APZ42_012445</name>
</gene>
<protein>
    <submittedName>
        <fullName evidence="1">Uncharacterized protein</fullName>
    </submittedName>
</protein>
<sequence>MGRNTNRSLGEGLTSRTIHDVDVQVLCDPPFPSLRFSCVTIKNIVPRCTRYIVIVL</sequence>
<dbReference type="AlphaFoldDB" id="A0A162RT86"/>
<name>A0A162RT86_9CRUS</name>
<proteinExistence type="predicted"/>
<evidence type="ECO:0000313" key="2">
    <source>
        <dbReference type="Proteomes" id="UP000076858"/>
    </source>
</evidence>
<keyword evidence="2" id="KW-1185">Reference proteome</keyword>
<organism evidence="1 2">
    <name type="scientific">Daphnia magna</name>
    <dbReference type="NCBI Taxonomy" id="35525"/>
    <lineage>
        <taxon>Eukaryota</taxon>
        <taxon>Metazoa</taxon>
        <taxon>Ecdysozoa</taxon>
        <taxon>Arthropoda</taxon>
        <taxon>Crustacea</taxon>
        <taxon>Branchiopoda</taxon>
        <taxon>Diplostraca</taxon>
        <taxon>Cladocera</taxon>
        <taxon>Anomopoda</taxon>
        <taxon>Daphniidae</taxon>
        <taxon>Daphnia</taxon>
    </lineage>
</organism>
<evidence type="ECO:0000313" key="1">
    <source>
        <dbReference type="EMBL" id="KZS20763.1"/>
    </source>
</evidence>
<dbReference type="Proteomes" id="UP000076858">
    <property type="component" value="Unassembled WGS sequence"/>
</dbReference>
<accession>A0A162RT86</accession>